<evidence type="ECO:0000313" key="2">
    <source>
        <dbReference type="EnsemblPlants" id="LPERR03G09310.3"/>
    </source>
</evidence>
<evidence type="ECO:0000313" key="3">
    <source>
        <dbReference type="Proteomes" id="UP000032180"/>
    </source>
</evidence>
<dbReference type="EnsemblPlants" id="LPERR03G09310.3">
    <property type="protein sequence ID" value="LPERR03G09310.3"/>
    <property type="gene ID" value="LPERR03G09310"/>
</dbReference>
<dbReference type="Proteomes" id="UP000032180">
    <property type="component" value="Chromosome 3"/>
</dbReference>
<organism evidence="2 3">
    <name type="scientific">Leersia perrieri</name>
    <dbReference type="NCBI Taxonomy" id="77586"/>
    <lineage>
        <taxon>Eukaryota</taxon>
        <taxon>Viridiplantae</taxon>
        <taxon>Streptophyta</taxon>
        <taxon>Embryophyta</taxon>
        <taxon>Tracheophyta</taxon>
        <taxon>Spermatophyta</taxon>
        <taxon>Magnoliopsida</taxon>
        <taxon>Liliopsida</taxon>
        <taxon>Poales</taxon>
        <taxon>Poaceae</taxon>
        <taxon>BOP clade</taxon>
        <taxon>Oryzoideae</taxon>
        <taxon>Oryzeae</taxon>
        <taxon>Oryzinae</taxon>
        <taxon>Leersia</taxon>
    </lineage>
</organism>
<keyword evidence="3" id="KW-1185">Reference proteome</keyword>
<dbReference type="AlphaFoldDB" id="A0A0D9VRV3"/>
<name>A0A0D9VRV3_9ORYZ</name>
<accession>A0A0D9VRV3</accession>
<feature type="compositionally biased region" description="Polar residues" evidence="1">
    <location>
        <begin position="26"/>
        <end position="35"/>
    </location>
</feature>
<reference evidence="2 3" key="1">
    <citation type="submission" date="2012-08" db="EMBL/GenBank/DDBJ databases">
        <title>Oryza genome evolution.</title>
        <authorList>
            <person name="Wing R.A."/>
        </authorList>
    </citation>
    <scope>NUCLEOTIDE SEQUENCE</scope>
</reference>
<dbReference type="Gramene" id="LPERR03G09310.3">
    <property type="protein sequence ID" value="LPERR03G09310.3"/>
    <property type="gene ID" value="LPERR03G09310"/>
</dbReference>
<reference evidence="2" key="3">
    <citation type="submission" date="2015-04" db="UniProtKB">
        <authorList>
            <consortium name="EnsemblPlants"/>
        </authorList>
    </citation>
    <scope>IDENTIFICATION</scope>
</reference>
<evidence type="ECO:0000256" key="1">
    <source>
        <dbReference type="SAM" id="MobiDB-lite"/>
    </source>
</evidence>
<sequence length="35" mass="3888">MIDRSGEEYRPATTRLVKGDGRNRTPDLSLQGQGI</sequence>
<protein>
    <submittedName>
        <fullName evidence="2">Uncharacterized protein</fullName>
    </submittedName>
</protein>
<reference evidence="3" key="2">
    <citation type="submission" date="2013-12" db="EMBL/GenBank/DDBJ databases">
        <authorList>
            <person name="Yu Y."/>
            <person name="Lee S."/>
            <person name="de Baynast K."/>
            <person name="Wissotski M."/>
            <person name="Liu L."/>
            <person name="Talag J."/>
            <person name="Goicoechea J."/>
            <person name="Angelova A."/>
            <person name="Jetty R."/>
            <person name="Kudrna D."/>
            <person name="Golser W."/>
            <person name="Rivera L."/>
            <person name="Zhang J."/>
            <person name="Wing R."/>
        </authorList>
    </citation>
    <scope>NUCLEOTIDE SEQUENCE</scope>
</reference>
<proteinExistence type="predicted"/>
<feature type="region of interest" description="Disordered" evidence="1">
    <location>
        <begin position="1"/>
        <end position="35"/>
    </location>
</feature>
<feature type="compositionally biased region" description="Basic and acidic residues" evidence="1">
    <location>
        <begin position="1"/>
        <end position="10"/>
    </location>
</feature>
<dbReference type="HOGENOM" id="CLU_3369142_0_0_1"/>